<evidence type="ECO:0000256" key="4">
    <source>
        <dbReference type="RuleBase" id="RU003345"/>
    </source>
</evidence>
<evidence type="ECO:0000256" key="1">
    <source>
        <dbReference type="ARBA" id="ARBA00009986"/>
    </source>
</evidence>
<dbReference type="FunFam" id="3.40.605.10:FF:000007">
    <property type="entry name" value="NAD/NADP-dependent betaine aldehyde dehydrogenase"/>
    <property type="match status" value="1"/>
</dbReference>
<evidence type="ECO:0000256" key="3">
    <source>
        <dbReference type="PROSITE-ProRule" id="PRU10007"/>
    </source>
</evidence>
<evidence type="ECO:0000259" key="5">
    <source>
        <dbReference type="Pfam" id="PF00171"/>
    </source>
</evidence>
<name>A0A0A1MCI4_9BACI</name>
<dbReference type="FunFam" id="3.40.309.10:FF:000012">
    <property type="entry name" value="Betaine aldehyde dehydrogenase"/>
    <property type="match status" value="1"/>
</dbReference>
<organism evidence="6 7">
    <name type="scientific">Oceanobacillus oncorhynchi</name>
    <dbReference type="NCBI Taxonomy" id="545501"/>
    <lineage>
        <taxon>Bacteria</taxon>
        <taxon>Bacillati</taxon>
        <taxon>Bacillota</taxon>
        <taxon>Bacilli</taxon>
        <taxon>Bacillales</taxon>
        <taxon>Bacillaceae</taxon>
        <taxon>Oceanobacillus</taxon>
    </lineage>
</organism>
<dbReference type="Proteomes" id="UP000040453">
    <property type="component" value="Unassembled WGS sequence"/>
</dbReference>
<dbReference type="PANTHER" id="PTHR11699">
    <property type="entry name" value="ALDEHYDE DEHYDROGENASE-RELATED"/>
    <property type="match status" value="1"/>
</dbReference>
<dbReference type="InterPro" id="IPR016162">
    <property type="entry name" value="Ald_DH_N"/>
</dbReference>
<accession>A0A0A1MCI4</accession>
<dbReference type="InterPro" id="IPR015590">
    <property type="entry name" value="Aldehyde_DH_dom"/>
</dbReference>
<dbReference type="OrthoDB" id="9762913at2"/>
<keyword evidence="2 4" id="KW-0560">Oxidoreductase</keyword>
<dbReference type="InterPro" id="IPR016160">
    <property type="entry name" value="Ald_DH_CS_CYS"/>
</dbReference>
<dbReference type="Gene3D" id="3.40.309.10">
    <property type="entry name" value="Aldehyde Dehydrogenase, Chain A, domain 2"/>
    <property type="match status" value="1"/>
</dbReference>
<dbReference type="PROSITE" id="PS00070">
    <property type="entry name" value="ALDEHYDE_DEHYDR_CYS"/>
    <property type="match status" value="1"/>
</dbReference>
<evidence type="ECO:0000313" key="6">
    <source>
        <dbReference type="EMBL" id="CEI83075.1"/>
    </source>
</evidence>
<proteinExistence type="inferred from homology"/>
<evidence type="ECO:0000256" key="2">
    <source>
        <dbReference type="ARBA" id="ARBA00023002"/>
    </source>
</evidence>
<dbReference type="PROSITE" id="PS00687">
    <property type="entry name" value="ALDEHYDE_DEHYDR_GLU"/>
    <property type="match status" value="1"/>
</dbReference>
<dbReference type="AlphaFoldDB" id="A0A0A1MCI4"/>
<keyword evidence="7" id="KW-1185">Reference proteome</keyword>
<dbReference type="InterPro" id="IPR016163">
    <property type="entry name" value="Ald_DH_C"/>
</dbReference>
<feature type="domain" description="Aldehyde dehydrogenase" evidence="5">
    <location>
        <begin position="13"/>
        <end position="479"/>
    </location>
</feature>
<dbReference type="SUPFAM" id="SSF53720">
    <property type="entry name" value="ALDH-like"/>
    <property type="match status" value="1"/>
</dbReference>
<dbReference type="EMBL" id="CDGG01000001">
    <property type="protein sequence ID" value="CEI83075.1"/>
    <property type="molecule type" value="Genomic_DNA"/>
</dbReference>
<protein>
    <submittedName>
        <fullName evidence="6">Aldehyde dehydrogenase, thermostable</fullName>
    </submittedName>
</protein>
<dbReference type="RefSeq" id="WP_042533270.1">
    <property type="nucleotide sequence ID" value="NZ_CDGG01000001.1"/>
</dbReference>
<sequence>MSNTYFNFINGEWVPSKTNETYASINPAKTDEIVGFFQQSNEEDVELAIQASENAFLKWSRTAAPKRGDVIFNLIQLLESNKEELAVIITKEVGKSLREAHGEVRKTIEAMKQFSGEATRLTGETIPSQDNGIFGYTIREPLGVVGVIAPYNFPLGIGIWKIAPAIIAGNTVVFKPASNTSLISVKIMELFEEAGVPAGVINMVTGPGGVIGSAIGNHPKIKAVSFTGSTDVGLALGKAVTTRGAKMQAEMGGKNPSIILEDANIDETVENLVISGFLDNGQRCTGTSRVIVLKSIAKELIEKLVKRAEKLVIADGFTENVDNGPVIDEGQLNTYLHYVHSAIDEGATLEYGGKRLTDDGKDKGYFVLPTIFSNVTKEMTINREEIFGPVMGITIVDTYEEAIELANDNEFGLSSTIYTNDMNKAFHFIREIESGVTHVNIPSNYFENQYPFGGKKASSIGPREQGSTALDFWTEYKTVYIKA</sequence>
<dbReference type="InterPro" id="IPR029510">
    <property type="entry name" value="Ald_DH_CS_GLU"/>
</dbReference>
<feature type="active site" evidence="3">
    <location>
        <position position="250"/>
    </location>
</feature>
<dbReference type="Gene3D" id="3.40.605.10">
    <property type="entry name" value="Aldehyde Dehydrogenase, Chain A, domain 1"/>
    <property type="match status" value="1"/>
</dbReference>
<dbReference type="Pfam" id="PF00171">
    <property type="entry name" value="Aldedh"/>
    <property type="match status" value="1"/>
</dbReference>
<comment type="similarity">
    <text evidence="1 4">Belongs to the aldehyde dehydrogenase family.</text>
</comment>
<gene>
    <name evidence="6" type="primary">aldHT_1</name>
    <name evidence="6" type="ORF">BN997_02964</name>
</gene>
<dbReference type="InterPro" id="IPR016161">
    <property type="entry name" value="Ald_DH/histidinol_DH"/>
</dbReference>
<dbReference type="GO" id="GO:0016620">
    <property type="term" value="F:oxidoreductase activity, acting on the aldehyde or oxo group of donors, NAD or NADP as acceptor"/>
    <property type="evidence" value="ECO:0007669"/>
    <property type="project" value="InterPro"/>
</dbReference>
<reference evidence="6 7" key="1">
    <citation type="submission" date="2014-11" db="EMBL/GenBank/DDBJ databases">
        <authorList>
            <person name="Urmite Genomes Urmite Genomes"/>
        </authorList>
    </citation>
    <scope>NUCLEOTIDE SEQUENCE [LARGE SCALE GENOMIC DNA]</scope>
    <source>
        <strain evidence="6 7">Oc5</strain>
    </source>
</reference>
<evidence type="ECO:0000313" key="7">
    <source>
        <dbReference type="Proteomes" id="UP000040453"/>
    </source>
</evidence>
<dbReference type="STRING" id="545501.BN997_02964"/>